<dbReference type="HOGENOM" id="CLU_2321532_0_0_1"/>
<dbReference type="EMBL" id="JH687553">
    <property type="protein sequence ID" value="EIN04634.1"/>
    <property type="molecule type" value="Genomic_DNA"/>
</dbReference>
<dbReference type="RefSeq" id="XP_007388027.1">
    <property type="nucleotide sequence ID" value="XM_007387965.1"/>
</dbReference>
<gene>
    <name evidence="1" type="ORF">PUNSTDRAFT_55361</name>
</gene>
<organism evidence="1 2">
    <name type="scientific">Punctularia strigosozonata (strain HHB-11173)</name>
    <name type="common">White-rot fungus</name>
    <dbReference type="NCBI Taxonomy" id="741275"/>
    <lineage>
        <taxon>Eukaryota</taxon>
        <taxon>Fungi</taxon>
        <taxon>Dikarya</taxon>
        <taxon>Basidiomycota</taxon>
        <taxon>Agaricomycotina</taxon>
        <taxon>Agaricomycetes</taxon>
        <taxon>Corticiales</taxon>
        <taxon>Punctulariaceae</taxon>
        <taxon>Punctularia</taxon>
    </lineage>
</organism>
<dbReference type="Proteomes" id="UP000054196">
    <property type="component" value="Unassembled WGS sequence"/>
</dbReference>
<evidence type="ECO:0000313" key="2">
    <source>
        <dbReference type="Proteomes" id="UP000054196"/>
    </source>
</evidence>
<sequence>MFDPAFTEMWRIRDVRGAIPAEGYSCYRHPHQDFLRLAETHTPSGVHDPCKLSRFSTTHPCDRLHSADLTCLTSYVSPKGGKNVSAMSPIQIGLPVTSV</sequence>
<name>R7S456_PUNST</name>
<dbReference type="GeneID" id="18883971"/>
<accession>R7S456</accession>
<reference evidence="2" key="1">
    <citation type="journal article" date="2012" name="Science">
        <title>The Paleozoic origin of enzymatic lignin decomposition reconstructed from 31 fungal genomes.</title>
        <authorList>
            <person name="Floudas D."/>
            <person name="Binder M."/>
            <person name="Riley R."/>
            <person name="Barry K."/>
            <person name="Blanchette R.A."/>
            <person name="Henrissat B."/>
            <person name="Martinez A.T."/>
            <person name="Otillar R."/>
            <person name="Spatafora J.W."/>
            <person name="Yadav J.S."/>
            <person name="Aerts A."/>
            <person name="Benoit I."/>
            <person name="Boyd A."/>
            <person name="Carlson A."/>
            <person name="Copeland A."/>
            <person name="Coutinho P.M."/>
            <person name="de Vries R.P."/>
            <person name="Ferreira P."/>
            <person name="Findley K."/>
            <person name="Foster B."/>
            <person name="Gaskell J."/>
            <person name="Glotzer D."/>
            <person name="Gorecki P."/>
            <person name="Heitman J."/>
            <person name="Hesse C."/>
            <person name="Hori C."/>
            <person name="Igarashi K."/>
            <person name="Jurgens J.A."/>
            <person name="Kallen N."/>
            <person name="Kersten P."/>
            <person name="Kohler A."/>
            <person name="Kuees U."/>
            <person name="Kumar T.K.A."/>
            <person name="Kuo A."/>
            <person name="LaButti K."/>
            <person name="Larrondo L.F."/>
            <person name="Lindquist E."/>
            <person name="Ling A."/>
            <person name="Lombard V."/>
            <person name="Lucas S."/>
            <person name="Lundell T."/>
            <person name="Martin R."/>
            <person name="McLaughlin D.J."/>
            <person name="Morgenstern I."/>
            <person name="Morin E."/>
            <person name="Murat C."/>
            <person name="Nagy L.G."/>
            <person name="Nolan M."/>
            <person name="Ohm R.A."/>
            <person name="Patyshakuliyeva A."/>
            <person name="Rokas A."/>
            <person name="Ruiz-Duenas F.J."/>
            <person name="Sabat G."/>
            <person name="Salamov A."/>
            <person name="Samejima M."/>
            <person name="Schmutz J."/>
            <person name="Slot J.C."/>
            <person name="St John F."/>
            <person name="Stenlid J."/>
            <person name="Sun H."/>
            <person name="Sun S."/>
            <person name="Syed K."/>
            <person name="Tsang A."/>
            <person name="Wiebenga A."/>
            <person name="Young D."/>
            <person name="Pisabarro A."/>
            <person name="Eastwood D.C."/>
            <person name="Martin F."/>
            <person name="Cullen D."/>
            <person name="Grigoriev I.V."/>
            <person name="Hibbett D.S."/>
        </authorList>
    </citation>
    <scope>NUCLEOTIDE SEQUENCE [LARGE SCALE GENOMIC DNA]</scope>
    <source>
        <strain evidence="2">HHB-11173 SS5</strain>
    </source>
</reference>
<dbReference type="AlphaFoldDB" id="R7S456"/>
<dbReference type="KEGG" id="psq:PUNSTDRAFT_55361"/>
<evidence type="ECO:0000313" key="1">
    <source>
        <dbReference type="EMBL" id="EIN04634.1"/>
    </source>
</evidence>
<keyword evidence="2" id="KW-1185">Reference proteome</keyword>
<proteinExistence type="predicted"/>
<protein>
    <submittedName>
        <fullName evidence="1">Uncharacterized protein</fullName>
    </submittedName>
</protein>